<keyword evidence="5 7" id="KW-0233">DNA recombination</keyword>
<evidence type="ECO:0000256" key="4">
    <source>
        <dbReference type="ARBA" id="ARBA00022833"/>
    </source>
</evidence>
<evidence type="ECO:0000256" key="6">
    <source>
        <dbReference type="ARBA" id="ARBA00023204"/>
    </source>
</evidence>
<keyword evidence="6 7" id="KW-0234">DNA repair</keyword>
<dbReference type="Pfam" id="PF21176">
    <property type="entry name" value="RecR_HhH"/>
    <property type="match status" value="1"/>
</dbReference>
<accession>A0A1G1VS65</accession>
<evidence type="ECO:0000259" key="8">
    <source>
        <dbReference type="PROSITE" id="PS50880"/>
    </source>
</evidence>
<feature type="zinc finger region" description="C4-type" evidence="7">
    <location>
        <begin position="57"/>
        <end position="72"/>
    </location>
</feature>
<evidence type="ECO:0000256" key="1">
    <source>
        <dbReference type="ARBA" id="ARBA00022723"/>
    </source>
</evidence>
<reference evidence="9 10" key="1">
    <citation type="journal article" date="2016" name="Nat. Commun.">
        <title>Thousands of microbial genomes shed light on interconnected biogeochemical processes in an aquifer system.</title>
        <authorList>
            <person name="Anantharaman K."/>
            <person name="Brown C.T."/>
            <person name="Hug L.A."/>
            <person name="Sharon I."/>
            <person name="Castelle C.J."/>
            <person name="Probst A.J."/>
            <person name="Thomas B.C."/>
            <person name="Singh A."/>
            <person name="Wilkins M.J."/>
            <person name="Karaoz U."/>
            <person name="Brodie E.L."/>
            <person name="Williams K.H."/>
            <person name="Hubbard S.S."/>
            <person name="Banfield J.F."/>
        </authorList>
    </citation>
    <scope>NUCLEOTIDE SEQUENCE [LARGE SCALE GENOMIC DNA]</scope>
</reference>
<dbReference type="HAMAP" id="MF_00017">
    <property type="entry name" value="RecR"/>
    <property type="match status" value="1"/>
</dbReference>
<dbReference type="Pfam" id="PF21175">
    <property type="entry name" value="RecR_C"/>
    <property type="match status" value="1"/>
</dbReference>
<dbReference type="NCBIfam" id="TIGR00615">
    <property type="entry name" value="recR"/>
    <property type="match status" value="1"/>
</dbReference>
<evidence type="ECO:0000256" key="5">
    <source>
        <dbReference type="ARBA" id="ARBA00023172"/>
    </source>
</evidence>
<evidence type="ECO:0000256" key="3">
    <source>
        <dbReference type="ARBA" id="ARBA00022771"/>
    </source>
</evidence>
<dbReference type="CDD" id="cd01025">
    <property type="entry name" value="TOPRIM_recR"/>
    <property type="match status" value="1"/>
</dbReference>
<dbReference type="SMART" id="SM00493">
    <property type="entry name" value="TOPRIM"/>
    <property type="match status" value="1"/>
</dbReference>
<keyword evidence="2 7" id="KW-0227">DNA damage</keyword>
<gene>
    <name evidence="7" type="primary">recR</name>
    <name evidence="9" type="ORF">A2786_01915</name>
</gene>
<keyword evidence="1 7" id="KW-0479">Metal-binding</keyword>
<dbReference type="Proteomes" id="UP000179233">
    <property type="component" value="Unassembled WGS sequence"/>
</dbReference>
<name>A0A1G1VS65_9BACT</name>
<evidence type="ECO:0000313" key="9">
    <source>
        <dbReference type="EMBL" id="OGY18255.1"/>
    </source>
</evidence>
<dbReference type="Pfam" id="PF13662">
    <property type="entry name" value="Toprim_4"/>
    <property type="match status" value="1"/>
</dbReference>
<keyword evidence="3 7" id="KW-0863">Zinc-finger</keyword>
<comment type="caution">
    <text evidence="9">The sequence shown here is derived from an EMBL/GenBank/DDBJ whole genome shotgun (WGS) entry which is preliminary data.</text>
</comment>
<dbReference type="Pfam" id="PF02132">
    <property type="entry name" value="RecR_ZnF"/>
    <property type="match status" value="1"/>
</dbReference>
<proteinExistence type="inferred from homology"/>
<dbReference type="EMBL" id="MHCJ01000003">
    <property type="protein sequence ID" value="OGY18255.1"/>
    <property type="molecule type" value="Genomic_DNA"/>
</dbReference>
<dbReference type="PANTHER" id="PTHR30446">
    <property type="entry name" value="RECOMBINATION PROTEIN RECR"/>
    <property type="match status" value="1"/>
</dbReference>
<dbReference type="GO" id="GO:0006310">
    <property type="term" value="P:DNA recombination"/>
    <property type="evidence" value="ECO:0007669"/>
    <property type="project" value="UniProtKB-UniRule"/>
</dbReference>
<evidence type="ECO:0000313" key="10">
    <source>
        <dbReference type="Proteomes" id="UP000179233"/>
    </source>
</evidence>
<dbReference type="PROSITE" id="PS50880">
    <property type="entry name" value="TOPRIM"/>
    <property type="match status" value="1"/>
</dbReference>
<dbReference type="InterPro" id="IPR000093">
    <property type="entry name" value="DNA_Rcmb_RecR"/>
</dbReference>
<dbReference type="GO" id="GO:0006281">
    <property type="term" value="P:DNA repair"/>
    <property type="evidence" value="ECO:0007669"/>
    <property type="project" value="UniProtKB-UniRule"/>
</dbReference>
<dbReference type="SUPFAM" id="SSF111304">
    <property type="entry name" value="Recombination protein RecR"/>
    <property type="match status" value="1"/>
</dbReference>
<dbReference type="Gene3D" id="3.40.1360.10">
    <property type="match status" value="1"/>
</dbReference>
<feature type="domain" description="Toprim" evidence="8">
    <location>
        <begin position="80"/>
        <end position="183"/>
    </location>
</feature>
<dbReference type="GO" id="GO:0003677">
    <property type="term" value="F:DNA binding"/>
    <property type="evidence" value="ECO:0007669"/>
    <property type="project" value="UniProtKB-UniRule"/>
</dbReference>
<dbReference type="AlphaFoldDB" id="A0A1G1VS65"/>
<evidence type="ECO:0000256" key="2">
    <source>
        <dbReference type="ARBA" id="ARBA00022763"/>
    </source>
</evidence>
<protein>
    <recommendedName>
        <fullName evidence="7">Recombination protein RecR</fullName>
    </recommendedName>
</protein>
<dbReference type="InterPro" id="IPR006171">
    <property type="entry name" value="TOPRIM_dom"/>
</dbReference>
<dbReference type="GO" id="GO:0008270">
    <property type="term" value="F:zinc ion binding"/>
    <property type="evidence" value="ECO:0007669"/>
    <property type="project" value="UniProtKB-KW"/>
</dbReference>
<dbReference type="Gene3D" id="1.10.8.420">
    <property type="entry name" value="RecR Domain 1"/>
    <property type="match status" value="1"/>
</dbReference>
<organism evidence="9 10">
    <name type="scientific">Candidatus Chisholmbacteria bacterium RIFCSPHIGHO2_01_FULL_52_32</name>
    <dbReference type="NCBI Taxonomy" id="1797591"/>
    <lineage>
        <taxon>Bacteria</taxon>
        <taxon>Candidatus Chisholmiibacteriota</taxon>
    </lineage>
</organism>
<dbReference type="InterPro" id="IPR034137">
    <property type="entry name" value="TOPRIM_RecR"/>
</dbReference>
<dbReference type="Gene3D" id="3.30.60.80">
    <property type="match status" value="1"/>
</dbReference>
<dbReference type="InterPro" id="IPR015967">
    <property type="entry name" value="Rcmb_RecR_Znf"/>
</dbReference>
<dbReference type="InterPro" id="IPR023627">
    <property type="entry name" value="Rcmb_RecR"/>
</dbReference>
<evidence type="ECO:0000256" key="7">
    <source>
        <dbReference type="HAMAP-Rule" id="MF_00017"/>
    </source>
</evidence>
<dbReference type="PANTHER" id="PTHR30446:SF0">
    <property type="entry name" value="RECOMBINATION PROTEIN RECR"/>
    <property type="match status" value="1"/>
</dbReference>
<sequence>MRIPKAVEKLVAAFERLPGIGPKTAQRLTFYLLHVPQTELDRFAEAVKDLQAKTKVCSLCFNVGEADPCEICSDYSRDKSTILVVEEPLDVLAIERSDGYHGLYHVLHGRIEPLRNIGPEELHLHDLLPRVKDGSISELILATNPTMEGEATAMYIAKLIREDKVQSAKGKALQITRIGRGLPVGGDLEYADDVTLARALEGRKEF</sequence>
<comment type="function">
    <text evidence="7">May play a role in DNA repair. It seems to be involved in an RecBC-independent recombinational process of DNA repair. It may act with RecF and RecO.</text>
</comment>
<dbReference type="Gene3D" id="6.10.250.240">
    <property type="match status" value="1"/>
</dbReference>
<comment type="similarity">
    <text evidence="7">Belongs to the RecR family.</text>
</comment>
<keyword evidence="4 7" id="KW-0862">Zinc</keyword>